<keyword evidence="1" id="KW-0560">Oxidoreductase</keyword>
<organism evidence="3 5">
    <name type="scientific">Cercospora beticola</name>
    <name type="common">Sugarbeet leaf spot fungus</name>
    <dbReference type="NCBI Taxonomy" id="122368"/>
    <lineage>
        <taxon>Eukaryota</taxon>
        <taxon>Fungi</taxon>
        <taxon>Dikarya</taxon>
        <taxon>Ascomycota</taxon>
        <taxon>Pezizomycotina</taxon>
        <taxon>Dothideomycetes</taxon>
        <taxon>Dothideomycetidae</taxon>
        <taxon>Mycosphaerellales</taxon>
        <taxon>Mycosphaerellaceae</taxon>
        <taxon>Cercospora</taxon>
    </lineage>
</organism>
<sequence length="320" mass="36447">MAATPSGFVTATLNYFLEPENGGDKLYRAGTAGEKRRKYKQVQVQINDVRGQEDNFTLDQHGFQLVKSDTAEKTFDDEQRIQTLYYDECAELIKKVTGATLVKPFGHVVRRLSWKDAYDAEKDLPDDARSVGPSNARFVHCDESYNGSCERIKQVFPEDSETLDHCRWAYINVWRPFDYPATRDALCFADYASIREDEIRTITIQFPNRRDSVLVSDGNCNKPGAILENGERDPYAHGPETVTSEALQCAAPETPDQHKWYYASEMKPNEALLLKICDSKKGVANRLFHSSFEAESDYGPDRHSLEVRCAVFFEDQPLEE</sequence>
<evidence type="ECO:0000313" key="6">
    <source>
        <dbReference type="Proteomes" id="UP001302367"/>
    </source>
</evidence>
<evidence type="ECO:0000313" key="5">
    <source>
        <dbReference type="Proteomes" id="UP000230605"/>
    </source>
</evidence>
<evidence type="ECO:0000256" key="2">
    <source>
        <dbReference type="ARBA" id="ARBA00023604"/>
    </source>
</evidence>
<dbReference type="EMBL" id="LKMD01000102">
    <property type="protein sequence ID" value="PIA97315.1"/>
    <property type="molecule type" value="Genomic_DNA"/>
</dbReference>
<dbReference type="PANTHER" id="PTHR34598:SF3">
    <property type="entry name" value="OXIDOREDUCTASE AN1597"/>
    <property type="match status" value="1"/>
</dbReference>
<proteinExistence type="inferred from homology"/>
<dbReference type="Proteomes" id="UP001302367">
    <property type="component" value="Chromosome 2"/>
</dbReference>
<accession>A0A2G5HXP5</accession>
<evidence type="ECO:0000313" key="4">
    <source>
        <dbReference type="EMBL" id="WPA98070.1"/>
    </source>
</evidence>
<protein>
    <submittedName>
        <fullName evidence="3">Uncharacterized protein</fullName>
    </submittedName>
</protein>
<reference evidence="3 5" key="1">
    <citation type="submission" date="2015-10" db="EMBL/GenBank/DDBJ databases">
        <title>The cercosporin biosynthetic gene cluster was horizontally transferred to several fungal lineages and shown to be expanded in Cercospora beticola based on microsynteny with recipient genomes.</title>
        <authorList>
            <person name="De Jonge R."/>
            <person name="Ebert M.K."/>
            <person name="Suttle J.C."/>
            <person name="Jurick Ii W.M."/>
            <person name="Secor G.A."/>
            <person name="Thomma B.P."/>
            <person name="Van De Peer Y."/>
            <person name="Bolton M.D."/>
        </authorList>
    </citation>
    <scope>NUCLEOTIDE SEQUENCE [LARGE SCALE GENOMIC DNA]</scope>
    <source>
        <strain evidence="3 5">09-40</strain>
    </source>
</reference>
<comment type="similarity">
    <text evidence="2">Belongs to the asaB hydroxylase/desaturase family.</text>
</comment>
<keyword evidence="6" id="KW-1185">Reference proteome</keyword>
<name>A0A2G5HXP5_CERBT</name>
<dbReference type="AlphaFoldDB" id="A0A2G5HXP5"/>
<dbReference type="InterPro" id="IPR044053">
    <property type="entry name" value="AsaB-like"/>
</dbReference>
<dbReference type="NCBIfam" id="NF041278">
    <property type="entry name" value="CmcJ_NvfI_EfuI"/>
    <property type="match status" value="1"/>
</dbReference>
<evidence type="ECO:0000313" key="3">
    <source>
        <dbReference type="EMBL" id="PIA97315.1"/>
    </source>
</evidence>
<dbReference type="EMBL" id="CP134185">
    <property type="protein sequence ID" value="WPA98070.1"/>
    <property type="molecule type" value="Genomic_DNA"/>
</dbReference>
<dbReference type="GO" id="GO:0016491">
    <property type="term" value="F:oxidoreductase activity"/>
    <property type="evidence" value="ECO:0007669"/>
    <property type="project" value="UniProtKB-KW"/>
</dbReference>
<evidence type="ECO:0000256" key="1">
    <source>
        <dbReference type="ARBA" id="ARBA00023002"/>
    </source>
</evidence>
<dbReference type="OrthoDB" id="412788at2759"/>
<dbReference type="Proteomes" id="UP000230605">
    <property type="component" value="Chromosome 2"/>
</dbReference>
<reference evidence="4 6" key="2">
    <citation type="submission" date="2023-09" db="EMBL/GenBank/DDBJ databases">
        <title>Complete-Gapless Cercospora beticola genome.</title>
        <authorList>
            <person name="Wyatt N.A."/>
            <person name="Spanner R.E."/>
            <person name="Bolton M.D."/>
        </authorList>
    </citation>
    <scope>NUCLEOTIDE SEQUENCE [LARGE SCALE GENOMIC DNA]</scope>
    <source>
        <strain evidence="4">Cb09-40</strain>
    </source>
</reference>
<gene>
    <name evidence="3" type="ORF">CB0940_05515</name>
    <name evidence="4" type="ORF">RHO25_002681</name>
</gene>
<dbReference type="PANTHER" id="PTHR34598">
    <property type="entry name" value="BLL6449 PROTEIN"/>
    <property type="match status" value="1"/>
</dbReference>